<keyword evidence="9" id="KW-1185">Reference proteome</keyword>
<dbReference type="GO" id="GO:0009279">
    <property type="term" value="C:cell outer membrane"/>
    <property type="evidence" value="ECO:0007669"/>
    <property type="project" value="UniProtKB-SubCell"/>
</dbReference>
<dbReference type="InterPro" id="IPR006664">
    <property type="entry name" value="OMP_bac"/>
</dbReference>
<keyword evidence="4" id="KW-0998">Cell outer membrane</keyword>
<dbReference type="PANTHER" id="PTHR30329:SF21">
    <property type="entry name" value="LIPOPROTEIN YIAD-RELATED"/>
    <property type="match status" value="1"/>
</dbReference>
<dbReference type="Gene3D" id="3.30.1330.60">
    <property type="entry name" value="OmpA-like domain"/>
    <property type="match status" value="1"/>
</dbReference>
<dbReference type="Proteomes" id="UP000192266">
    <property type="component" value="Unassembled WGS sequence"/>
</dbReference>
<dbReference type="Pfam" id="PF02412">
    <property type="entry name" value="TSP_3"/>
    <property type="match status" value="5"/>
</dbReference>
<sequence length="525" mass="56365">MESIGSQLRLLFNPEKLLKPKKMFSPNLYAMRHLLAKSAVLGLALLAAAPEGHAQSADRKTGISLYGSTLQYHGDLGSEWFKSNKIEYGGGITLSRYITPGIDIGIAANYGDMKFSTKVLKGIEDLPPAIRRFDANVTTIGVPIKFKLNNGWALKEDAVFAPYLSLAPGLMIASSDKFSNVGGGEQNLGNRDHYAAYIQGNAGIALNFSPSFGIFVQTGQIYAATNTIDNVDKGDLNDRYLQHSAGITYNFGKPKDEDMDGVPDRKDKCPATPAGVAVDEAGCPLDGDGDGVPDYQDKCPTEKGLANLEGCPDRDNDGVRDSEDECPDQAGTAALRGCPDADGDGVADKNDTCPDTPAGTQVDATGCPVNLDQDGDGVKDDMDKCPGTPAGATVDSTGCRVIEPALMQKVRPVQFETNSTVIRRQSYGTLDNMIKILEQYPEYSLRIAGHADSRGTNEYNQGLSERRAASAKRYFTGKTVDPNRITTVGFGEDQPAAPNTSAAGMAKNRRVEFTFEFYIPSQPQP</sequence>
<dbReference type="PROSITE" id="PS51123">
    <property type="entry name" value="OMPA_2"/>
    <property type="match status" value="1"/>
</dbReference>
<dbReference type="GO" id="GO:0005509">
    <property type="term" value="F:calcium ion binding"/>
    <property type="evidence" value="ECO:0007669"/>
    <property type="project" value="InterPro"/>
</dbReference>
<dbReference type="GO" id="GO:0007155">
    <property type="term" value="P:cell adhesion"/>
    <property type="evidence" value="ECO:0007669"/>
    <property type="project" value="InterPro"/>
</dbReference>
<dbReference type="STRING" id="645990.SAMN00120144_2967"/>
<evidence type="ECO:0000256" key="4">
    <source>
        <dbReference type="ARBA" id="ARBA00023237"/>
    </source>
</evidence>
<evidence type="ECO:0000313" key="8">
    <source>
        <dbReference type="EMBL" id="SMB96946.1"/>
    </source>
</evidence>
<dbReference type="InterPro" id="IPR028974">
    <property type="entry name" value="TSP_type-3_rpt"/>
</dbReference>
<accession>A0A1W1VUE3</accession>
<protein>
    <submittedName>
        <fullName evidence="8">OmpA/MotB domain protein</fullName>
    </submittedName>
</protein>
<dbReference type="InterPro" id="IPR006665">
    <property type="entry name" value="OmpA-like"/>
</dbReference>
<evidence type="ECO:0000256" key="2">
    <source>
        <dbReference type="ARBA" id="ARBA00022729"/>
    </source>
</evidence>
<dbReference type="PANTHER" id="PTHR30329">
    <property type="entry name" value="STATOR ELEMENT OF FLAGELLAR MOTOR COMPLEX"/>
    <property type="match status" value="1"/>
</dbReference>
<dbReference type="CDD" id="cd07185">
    <property type="entry name" value="OmpA_C-like"/>
    <property type="match status" value="1"/>
</dbReference>
<dbReference type="InterPro" id="IPR003367">
    <property type="entry name" value="Thrombospondin_3-like_rpt"/>
</dbReference>
<feature type="compositionally biased region" description="Basic and acidic residues" evidence="6">
    <location>
        <begin position="311"/>
        <end position="321"/>
    </location>
</feature>
<feature type="region of interest" description="Disordered" evidence="6">
    <location>
        <begin position="308"/>
        <end position="328"/>
    </location>
</feature>
<name>A0A1W1VUE3_9BACT</name>
<evidence type="ECO:0000313" key="9">
    <source>
        <dbReference type="Proteomes" id="UP000192266"/>
    </source>
</evidence>
<evidence type="ECO:0000256" key="5">
    <source>
        <dbReference type="PROSITE-ProRule" id="PRU00473"/>
    </source>
</evidence>
<dbReference type="SUPFAM" id="SSF103088">
    <property type="entry name" value="OmpA-like"/>
    <property type="match status" value="1"/>
</dbReference>
<reference evidence="8 9" key="1">
    <citation type="submission" date="2017-04" db="EMBL/GenBank/DDBJ databases">
        <authorList>
            <person name="Afonso C.L."/>
            <person name="Miller P.J."/>
            <person name="Scott M.A."/>
            <person name="Spackman E."/>
            <person name="Goraichik I."/>
            <person name="Dimitrov K.M."/>
            <person name="Suarez D.L."/>
            <person name="Swayne D.E."/>
        </authorList>
    </citation>
    <scope>NUCLEOTIDE SEQUENCE [LARGE SCALE GENOMIC DNA]</scope>
    <source>
        <strain evidence="8 9">DSM 11622</strain>
    </source>
</reference>
<evidence type="ECO:0000256" key="1">
    <source>
        <dbReference type="ARBA" id="ARBA00004442"/>
    </source>
</evidence>
<dbReference type="PRINTS" id="PR01021">
    <property type="entry name" value="OMPADOMAIN"/>
</dbReference>
<comment type="subcellular location">
    <subcellularLocation>
        <location evidence="1">Cell outer membrane</location>
    </subcellularLocation>
</comment>
<keyword evidence="2" id="KW-0732">Signal</keyword>
<evidence type="ECO:0000256" key="3">
    <source>
        <dbReference type="ARBA" id="ARBA00023136"/>
    </source>
</evidence>
<feature type="region of interest" description="Disordered" evidence="6">
    <location>
        <begin position="252"/>
        <end position="272"/>
    </location>
</feature>
<dbReference type="InterPro" id="IPR006690">
    <property type="entry name" value="OMPA-like_CS"/>
</dbReference>
<dbReference type="PROSITE" id="PS01068">
    <property type="entry name" value="OMPA_1"/>
    <property type="match status" value="1"/>
</dbReference>
<dbReference type="Gene3D" id="4.10.1080.10">
    <property type="entry name" value="TSP type-3 repeat"/>
    <property type="match status" value="2"/>
</dbReference>
<evidence type="ECO:0000259" key="7">
    <source>
        <dbReference type="PROSITE" id="PS51123"/>
    </source>
</evidence>
<feature type="domain" description="OmpA-like" evidence="7">
    <location>
        <begin position="402"/>
        <end position="519"/>
    </location>
</feature>
<organism evidence="8 9">
    <name type="scientific">Hymenobacter roseosalivarius DSM 11622</name>
    <dbReference type="NCBI Taxonomy" id="645990"/>
    <lineage>
        <taxon>Bacteria</taxon>
        <taxon>Pseudomonadati</taxon>
        <taxon>Bacteroidota</taxon>
        <taxon>Cytophagia</taxon>
        <taxon>Cytophagales</taxon>
        <taxon>Hymenobacteraceae</taxon>
        <taxon>Hymenobacter</taxon>
    </lineage>
</organism>
<keyword evidence="3 5" id="KW-0472">Membrane</keyword>
<dbReference type="InterPro" id="IPR050330">
    <property type="entry name" value="Bact_OuterMem_StrucFunc"/>
</dbReference>
<dbReference type="InterPro" id="IPR036737">
    <property type="entry name" value="OmpA-like_sf"/>
</dbReference>
<evidence type="ECO:0000256" key="6">
    <source>
        <dbReference type="SAM" id="MobiDB-lite"/>
    </source>
</evidence>
<dbReference type="EMBL" id="FWWW01000074">
    <property type="protein sequence ID" value="SMB96946.1"/>
    <property type="molecule type" value="Genomic_DNA"/>
</dbReference>
<proteinExistence type="predicted"/>
<dbReference type="SUPFAM" id="SSF103647">
    <property type="entry name" value="TSP type-3 repeat"/>
    <property type="match status" value="2"/>
</dbReference>
<dbReference type="Pfam" id="PF00691">
    <property type="entry name" value="OmpA"/>
    <property type="match status" value="1"/>
</dbReference>
<gene>
    <name evidence="8" type="ORF">SAMN00120144_2967</name>
</gene>
<dbReference type="AlphaFoldDB" id="A0A1W1VUE3"/>